<dbReference type="Gene3D" id="3.40.50.720">
    <property type="entry name" value="NAD(P)-binding Rossmann-like Domain"/>
    <property type="match status" value="1"/>
</dbReference>
<evidence type="ECO:0000313" key="3">
    <source>
        <dbReference type="EMBL" id="GGK46631.1"/>
    </source>
</evidence>
<accession>A0A917QED4</accession>
<feature type="domain" description="Alcohol dehydrogenase-like N-terminal" evidence="2">
    <location>
        <begin position="26"/>
        <end position="121"/>
    </location>
</feature>
<sequence length="318" mass="33543">MSTTRAVILHEPERLSLETVALDAAGPEDAVVEIAFSGISTGTERMLYTGRMPSFPGMGYPLVPGYESVGRVVEAGPHSGLSLGQGVYVPGARCYGPIRGLFGGSASRIVSPGARLVPLPDAFLDRPDGLAQATLLALAATAWHAVEIAGTAPDLVVGHGALGRLVARIGAMRGHAPTVWETNPVRAEGATGYAVTHPSADERRDYRTIVDVSGDANLLDTLIARLAPRGEVVLAGFYAEPLSFSFPPAFMREARIRVAAEWQRADLDATVAAVASGALVLDGLITHREAAEDVGRAYRTAFEDASCLKMILDWSRTA</sequence>
<dbReference type="GO" id="GO:0036354">
    <property type="term" value="F:bacteriochlorophyllide-a dehydrogenase activity"/>
    <property type="evidence" value="ECO:0007669"/>
    <property type="project" value="InterPro"/>
</dbReference>
<protein>
    <submittedName>
        <fullName evidence="3">Chlorophyll synthesis pathway protein BchC</fullName>
    </submittedName>
</protein>
<dbReference type="Proteomes" id="UP000600449">
    <property type="component" value="Unassembled WGS sequence"/>
</dbReference>
<dbReference type="SUPFAM" id="SSF51735">
    <property type="entry name" value="NAD(P)-binding Rossmann-fold domains"/>
    <property type="match status" value="1"/>
</dbReference>
<keyword evidence="1" id="KW-0560">Oxidoreductase</keyword>
<dbReference type="Gene3D" id="3.90.180.10">
    <property type="entry name" value="Medium-chain alcohol dehydrogenases, catalytic domain"/>
    <property type="match status" value="2"/>
</dbReference>
<dbReference type="InterPro" id="IPR005903">
    <property type="entry name" value="BchC"/>
</dbReference>
<proteinExistence type="predicted"/>
<dbReference type="RefSeq" id="WP_188914758.1">
    <property type="nucleotide sequence ID" value="NZ_BMMF01000012.1"/>
</dbReference>
<dbReference type="SUPFAM" id="SSF50129">
    <property type="entry name" value="GroES-like"/>
    <property type="match status" value="1"/>
</dbReference>
<dbReference type="InterPro" id="IPR036291">
    <property type="entry name" value="NAD(P)-bd_dom_sf"/>
</dbReference>
<dbReference type="InterPro" id="IPR011032">
    <property type="entry name" value="GroES-like_sf"/>
</dbReference>
<reference evidence="3 4" key="1">
    <citation type="journal article" date="2014" name="Int. J. Syst. Evol. Microbiol.">
        <title>Complete genome sequence of Corynebacterium casei LMG S-19264T (=DSM 44701T), isolated from a smear-ripened cheese.</title>
        <authorList>
            <consortium name="US DOE Joint Genome Institute (JGI-PGF)"/>
            <person name="Walter F."/>
            <person name="Albersmeier A."/>
            <person name="Kalinowski J."/>
            <person name="Ruckert C."/>
        </authorList>
    </citation>
    <scope>NUCLEOTIDE SEQUENCE [LARGE SCALE GENOMIC DNA]</scope>
    <source>
        <strain evidence="3 4">CGMCC 1.9161</strain>
    </source>
</reference>
<evidence type="ECO:0000259" key="2">
    <source>
        <dbReference type="Pfam" id="PF08240"/>
    </source>
</evidence>
<dbReference type="PANTHER" id="PTHR43189">
    <property type="entry name" value="ZINC-TYPE ALCOHOL DEHYDROGENASE-LIKE PROTEIN C1198.01-RELATED"/>
    <property type="match status" value="1"/>
</dbReference>
<dbReference type="AlphaFoldDB" id="A0A917QED4"/>
<organism evidence="3 4">
    <name type="scientific">Salinarimonas ramus</name>
    <dbReference type="NCBI Taxonomy" id="690164"/>
    <lineage>
        <taxon>Bacteria</taxon>
        <taxon>Pseudomonadati</taxon>
        <taxon>Pseudomonadota</taxon>
        <taxon>Alphaproteobacteria</taxon>
        <taxon>Hyphomicrobiales</taxon>
        <taxon>Salinarimonadaceae</taxon>
        <taxon>Salinarimonas</taxon>
    </lineage>
</organism>
<dbReference type="PANTHER" id="PTHR43189:SF1">
    <property type="entry name" value="ZINC-TYPE ALCOHOL DEHYDROGENASE-LIKE PROTEIN C1198.01"/>
    <property type="match status" value="1"/>
</dbReference>
<dbReference type="EMBL" id="BMMF01000012">
    <property type="protein sequence ID" value="GGK46631.1"/>
    <property type="molecule type" value="Genomic_DNA"/>
</dbReference>
<dbReference type="CDD" id="cd08255">
    <property type="entry name" value="2-desacetyl-2-hydroxyethyl_bacteriochlorophyllide_like"/>
    <property type="match status" value="1"/>
</dbReference>
<dbReference type="InterPro" id="IPR013154">
    <property type="entry name" value="ADH-like_N"/>
</dbReference>
<keyword evidence="4" id="KW-1185">Reference proteome</keyword>
<comment type="caution">
    <text evidence="3">The sequence shown here is derived from an EMBL/GenBank/DDBJ whole genome shotgun (WGS) entry which is preliminary data.</text>
</comment>
<dbReference type="NCBIfam" id="TIGR01202">
    <property type="entry name" value="bchC"/>
    <property type="match status" value="1"/>
</dbReference>
<gene>
    <name evidence="3" type="ORF">GCM10011322_37150</name>
</gene>
<name>A0A917QED4_9HYPH</name>
<dbReference type="Pfam" id="PF08240">
    <property type="entry name" value="ADH_N"/>
    <property type="match status" value="1"/>
</dbReference>
<evidence type="ECO:0000256" key="1">
    <source>
        <dbReference type="ARBA" id="ARBA00023002"/>
    </source>
</evidence>
<evidence type="ECO:0000313" key="4">
    <source>
        <dbReference type="Proteomes" id="UP000600449"/>
    </source>
</evidence>